<dbReference type="HOGENOM" id="CLU_083287_15_1_11"/>
<evidence type="ECO:0000259" key="1">
    <source>
        <dbReference type="PROSITE" id="PS50995"/>
    </source>
</evidence>
<dbReference type="InterPro" id="IPR036390">
    <property type="entry name" value="WH_DNA-bd_sf"/>
</dbReference>
<protein>
    <recommendedName>
        <fullName evidence="1">HTH marR-type domain-containing protein</fullName>
    </recommendedName>
</protein>
<dbReference type="InterPro" id="IPR000835">
    <property type="entry name" value="HTH_MarR-typ"/>
</dbReference>
<evidence type="ECO:0000313" key="2">
    <source>
        <dbReference type="EMBL" id="KBZ57126.1"/>
    </source>
</evidence>
<dbReference type="GO" id="GO:0003700">
    <property type="term" value="F:DNA-binding transcription factor activity"/>
    <property type="evidence" value="ECO:0007669"/>
    <property type="project" value="InterPro"/>
</dbReference>
<reference evidence="2 3" key="1">
    <citation type="submission" date="2014-04" db="EMBL/GenBank/DDBJ databases">
        <title>The Genome Sequence of Mycobacterium tuberculosis TKK-01-0051.</title>
        <authorList>
            <consortium name="The Broad Institute Genomics Platform"/>
            <consortium name="The Broad Institute Genome Sequencing Center for Infectious Disease"/>
            <person name="Earl A.M."/>
            <person name="Cohen K."/>
            <person name="Pym A."/>
            <person name="Bishai W."/>
            <person name="Maharaj K."/>
            <person name="Desjardins C."/>
            <person name="Abeel T."/>
            <person name="Young S."/>
            <person name="Zeng Q."/>
            <person name="Gargeya S."/>
            <person name="Abouelleil A."/>
            <person name="Alvarado L."/>
            <person name="Chapman S.B."/>
            <person name="Gainer-Dewar J."/>
            <person name="Goldberg J."/>
            <person name="Griggs A."/>
            <person name="Gujja S."/>
            <person name="Hansen M."/>
            <person name="Howarth C."/>
            <person name="Imamovic A."/>
            <person name="Larimer J."/>
            <person name="Murphy C."/>
            <person name="Naylor J."/>
            <person name="Pearson M."/>
            <person name="Poon T.W."/>
            <person name="Priest M."/>
            <person name="Roberts A."/>
            <person name="Saif S."/>
            <person name="Shea T."/>
            <person name="Sykes S."/>
            <person name="Wortman J."/>
            <person name="Nusbaum C."/>
            <person name="Birren B."/>
        </authorList>
    </citation>
    <scope>NUCLEOTIDE SEQUENCE [LARGE SCALE GENOMIC DNA]</scope>
    <source>
        <strain evidence="2 3">TKK-01-0051</strain>
    </source>
</reference>
<comment type="caution">
    <text evidence="2">The sequence shown here is derived from an EMBL/GenBank/DDBJ whole genome shotgun (WGS) entry which is preliminary data.</text>
</comment>
<sequence length="157" mass="17500">MREDVVDFLDDAVDLTIRFLAQREPLSIPAAFVLNRLGREGPMRLTTLADREGVTQPSMTQLVQRLERQSLIMRCPDPSDGRATLVAITPAGRDVMAHRRKVREERLTQLMDTLTDKQQRLLWVSATAAGSVIRQVVESAEQCSGRGRAAADREVCG</sequence>
<name>A0A051TLC1_9MYCO</name>
<dbReference type="PATRIC" id="fig|1324261.3.peg.5682"/>
<dbReference type="EMBL" id="JLXW01000013">
    <property type="protein sequence ID" value="KBZ57126.1"/>
    <property type="molecule type" value="Genomic_DNA"/>
</dbReference>
<organism evidence="2 3">
    <name type="scientific">Mycobacterium [tuberculosis] TKK-01-0051</name>
    <dbReference type="NCBI Taxonomy" id="1324261"/>
    <lineage>
        <taxon>Bacteria</taxon>
        <taxon>Bacillati</taxon>
        <taxon>Actinomycetota</taxon>
        <taxon>Actinomycetes</taxon>
        <taxon>Mycobacteriales</taxon>
        <taxon>Mycobacteriaceae</taxon>
        <taxon>Mycobacterium</taxon>
        <taxon>Mycobacterium avium complex (MAC)</taxon>
    </lineage>
</organism>
<feature type="domain" description="HTH marR-type" evidence="1">
    <location>
        <begin position="1"/>
        <end position="138"/>
    </location>
</feature>
<dbReference type="PANTHER" id="PTHR39515">
    <property type="entry name" value="CONSERVED PROTEIN"/>
    <property type="match status" value="1"/>
</dbReference>
<dbReference type="Gene3D" id="1.10.10.10">
    <property type="entry name" value="Winged helix-like DNA-binding domain superfamily/Winged helix DNA-binding domain"/>
    <property type="match status" value="1"/>
</dbReference>
<gene>
    <name evidence="2" type="ORF">K875_05644</name>
</gene>
<dbReference type="SMART" id="SM00347">
    <property type="entry name" value="HTH_MARR"/>
    <property type="match status" value="1"/>
</dbReference>
<proteinExistence type="predicted"/>
<dbReference type="AlphaFoldDB" id="A0A051TLC1"/>
<dbReference type="Pfam" id="PF01047">
    <property type="entry name" value="MarR"/>
    <property type="match status" value="1"/>
</dbReference>
<dbReference type="RefSeq" id="WP_044487828.1">
    <property type="nucleotide sequence ID" value="NZ_KK328284.1"/>
</dbReference>
<dbReference type="SUPFAM" id="SSF46785">
    <property type="entry name" value="Winged helix' DNA-binding domain"/>
    <property type="match status" value="1"/>
</dbReference>
<dbReference type="PROSITE" id="PS50995">
    <property type="entry name" value="HTH_MARR_2"/>
    <property type="match status" value="1"/>
</dbReference>
<keyword evidence="3" id="KW-1185">Reference proteome</keyword>
<dbReference type="InterPro" id="IPR036388">
    <property type="entry name" value="WH-like_DNA-bd_sf"/>
</dbReference>
<dbReference type="InterPro" id="IPR052526">
    <property type="entry name" value="HTH-type_Bedaq_tolerance"/>
</dbReference>
<dbReference type="PANTHER" id="PTHR39515:SF2">
    <property type="entry name" value="HTH-TYPE TRANSCRIPTIONAL REGULATOR RV0880"/>
    <property type="match status" value="1"/>
</dbReference>
<accession>A0A051TLC1</accession>
<dbReference type="Proteomes" id="UP000025947">
    <property type="component" value="Unassembled WGS sequence"/>
</dbReference>
<evidence type="ECO:0000313" key="3">
    <source>
        <dbReference type="Proteomes" id="UP000025947"/>
    </source>
</evidence>